<accession>D2VJK2</accession>
<dbReference type="Proteomes" id="UP000006671">
    <property type="component" value="Unassembled WGS sequence"/>
</dbReference>
<dbReference type="eggNOG" id="ENOG502S254">
    <property type="taxonomic scope" value="Eukaryota"/>
</dbReference>
<feature type="domain" description="Nudix hydrolase" evidence="22">
    <location>
        <begin position="14"/>
        <end position="147"/>
    </location>
</feature>
<evidence type="ECO:0000256" key="8">
    <source>
        <dbReference type="ARBA" id="ARBA00024459"/>
    </source>
</evidence>
<comment type="catalytic activity">
    <reaction evidence="19">
        <text>O(6)-methyl-dGTP + H2O = O(6)-methyl-dGMP + diphosphate + H(+)</text>
        <dbReference type="Rhea" id="RHEA:67600"/>
        <dbReference type="ChEBI" id="CHEBI:15377"/>
        <dbReference type="ChEBI" id="CHEBI:15378"/>
        <dbReference type="ChEBI" id="CHEBI:33019"/>
        <dbReference type="ChEBI" id="CHEBI:169974"/>
        <dbReference type="ChEBI" id="CHEBI:169975"/>
    </reaction>
    <physiologicalReaction direction="left-to-right" evidence="19">
        <dbReference type="Rhea" id="RHEA:67601"/>
    </physiologicalReaction>
</comment>
<comment type="catalytic activity">
    <reaction evidence="7">
        <text>8-oxo-dATP + H2O = 8-oxo-dAMP + diphosphate + H(+)</text>
        <dbReference type="Rhea" id="RHEA:65396"/>
        <dbReference type="ChEBI" id="CHEBI:15377"/>
        <dbReference type="ChEBI" id="CHEBI:15378"/>
        <dbReference type="ChEBI" id="CHEBI:33019"/>
        <dbReference type="ChEBI" id="CHEBI:71361"/>
        <dbReference type="ChEBI" id="CHEBI:172871"/>
    </reaction>
    <physiologicalReaction direction="left-to-right" evidence="7">
        <dbReference type="Rhea" id="RHEA:65397"/>
    </physiologicalReaction>
</comment>
<evidence type="ECO:0000256" key="11">
    <source>
        <dbReference type="ARBA" id="ARBA00026103"/>
    </source>
</evidence>
<evidence type="ECO:0000256" key="9">
    <source>
        <dbReference type="ARBA" id="ARBA00024486"/>
    </source>
</evidence>
<evidence type="ECO:0000256" key="1">
    <source>
        <dbReference type="ARBA" id="ARBA00001946"/>
    </source>
</evidence>
<dbReference type="PANTHER" id="PTHR43758">
    <property type="entry name" value="7,8-DIHYDRO-8-OXOGUANINE TRIPHOSPHATASE"/>
    <property type="match status" value="1"/>
</dbReference>
<keyword evidence="24" id="KW-1185">Reference proteome</keyword>
<proteinExistence type="inferred from homology"/>
<evidence type="ECO:0000256" key="3">
    <source>
        <dbReference type="ARBA" id="ARBA00011245"/>
    </source>
</evidence>
<comment type="catalytic activity">
    <reaction evidence="8">
        <text>2-oxo-dATP + H2O = 2-oxo-dAMP + diphosphate + H(+)</text>
        <dbReference type="Rhea" id="RHEA:31583"/>
        <dbReference type="ChEBI" id="CHEBI:15377"/>
        <dbReference type="ChEBI" id="CHEBI:15378"/>
        <dbReference type="ChEBI" id="CHEBI:33019"/>
        <dbReference type="ChEBI" id="CHEBI:63212"/>
        <dbReference type="ChEBI" id="CHEBI:77897"/>
        <dbReference type="EC" id="3.6.1.56"/>
    </reaction>
    <physiologicalReaction direction="left-to-right" evidence="8">
        <dbReference type="Rhea" id="RHEA:31584"/>
    </physiologicalReaction>
</comment>
<dbReference type="AlphaFoldDB" id="D2VJK2"/>
<evidence type="ECO:0000256" key="6">
    <source>
        <dbReference type="ARBA" id="ARBA00022842"/>
    </source>
</evidence>
<evidence type="ECO:0000256" key="20">
    <source>
        <dbReference type="ARBA" id="ARBA00049032"/>
    </source>
</evidence>
<evidence type="ECO:0000256" key="10">
    <source>
        <dbReference type="ARBA" id="ARBA00024596"/>
    </source>
</evidence>
<evidence type="ECO:0000256" key="14">
    <source>
        <dbReference type="ARBA" id="ARBA00030634"/>
    </source>
</evidence>
<dbReference type="PROSITE" id="PS51462">
    <property type="entry name" value="NUDIX"/>
    <property type="match status" value="1"/>
</dbReference>
<comment type="subunit">
    <text evidence="3">Monomer.</text>
</comment>
<dbReference type="Gene3D" id="3.90.79.10">
    <property type="entry name" value="Nucleoside Triphosphate Pyrophosphohydrolase"/>
    <property type="match status" value="1"/>
</dbReference>
<evidence type="ECO:0000259" key="22">
    <source>
        <dbReference type="PROSITE" id="PS51462"/>
    </source>
</evidence>
<protein>
    <recommendedName>
        <fullName evidence="12">Oxidized purine nucleoside triphosphate hydrolase</fullName>
        <ecNumber evidence="11">3.6.1.56</ecNumber>
    </recommendedName>
    <alternativeName>
        <fullName evidence="16">2-hydroxy-dATP diphosphatase</fullName>
    </alternativeName>
    <alternativeName>
        <fullName evidence="15">7,8-dihydro-8-oxoguanine triphosphatase</fullName>
    </alternativeName>
    <alternativeName>
        <fullName evidence="14">8-oxo-dGTPase</fullName>
    </alternativeName>
    <alternativeName>
        <fullName evidence="17">Methylated purine nucleoside triphosphate hydrolase</fullName>
    </alternativeName>
    <alternativeName>
        <fullName evidence="13">Nucleoside diphosphate-linked moiety X motif 1</fullName>
    </alternativeName>
</protein>
<comment type="catalytic activity">
    <reaction evidence="9">
        <text>8-oxo-dGTP + H2O = 8-oxo-dGMP + diphosphate + H(+)</text>
        <dbReference type="Rhea" id="RHEA:31575"/>
        <dbReference type="ChEBI" id="CHEBI:15377"/>
        <dbReference type="ChEBI" id="CHEBI:15378"/>
        <dbReference type="ChEBI" id="CHEBI:33019"/>
        <dbReference type="ChEBI" id="CHEBI:63224"/>
        <dbReference type="ChEBI" id="CHEBI:77896"/>
    </reaction>
    <physiologicalReaction direction="left-to-right" evidence="9">
        <dbReference type="Rhea" id="RHEA:31576"/>
    </physiologicalReaction>
</comment>
<keyword evidence="6" id="KW-0460">Magnesium</keyword>
<evidence type="ECO:0000256" key="13">
    <source>
        <dbReference type="ARBA" id="ARBA00029673"/>
    </source>
</evidence>
<dbReference type="GO" id="GO:0005737">
    <property type="term" value="C:cytoplasm"/>
    <property type="evidence" value="ECO:0007669"/>
    <property type="project" value="TreeGrafter"/>
</dbReference>
<dbReference type="GO" id="GO:0008828">
    <property type="term" value="F:dATP diphosphatase activity"/>
    <property type="evidence" value="ECO:0007669"/>
    <property type="project" value="UniProtKB-EC"/>
</dbReference>
<sequence length="184" mass="21305">MSKFFNADLLSKKKIKPLTLVFIQQQEKRKLLLGLKKRGFGMNKFNGFGGKVEAQDLSIKHAAERELMEEAGICATNLIKRGLIIFEFDPHIESSVLEVHVYSSPDYTGEITESEEMKPEWFDFQGIPYEKMWVDDAIWFPLLLENPTQLFKGHFIFSDFSNIQEYELVKVESLDEIGSFVLKE</sequence>
<comment type="catalytic activity">
    <reaction evidence="20">
        <text>N(6)-methyl-dATP + H2O = N(6)-methyl-dAMP + diphosphate + H(+)</text>
        <dbReference type="Rhea" id="RHEA:67604"/>
        <dbReference type="ChEBI" id="CHEBI:15377"/>
        <dbReference type="ChEBI" id="CHEBI:15378"/>
        <dbReference type="ChEBI" id="CHEBI:33019"/>
        <dbReference type="ChEBI" id="CHEBI:169976"/>
        <dbReference type="ChEBI" id="CHEBI:172872"/>
    </reaction>
    <physiologicalReaction direction="left-to-right" evidence="20">
        <dbReference type="Rhea" id="RHEA:67605"/>
    </physiologicalReaction>
</comment>
<evidence type="ECO:0000256" key="5">
    <source>
        <dbReference type="ARBA" id="ARBA00022801"/>
    </source>
</evidence>
<evidence type="ECO:0000256" key="17">
    <source>
        <dbReference type="ARBA" id="ARBA00032071"/>
    </source>
</evidence>
<dbReference type="STRING" id="5762.D2VJK2"/>
<dbReference type="PRINTS" id="PR01403">
    <property type="entry name" value="8OXTPHPHTASE"/>
</dbReference>
<dbReference type="GO" id="GO:0042262">
    <property type="term" value="P:DNA protection"/>
    <property type="evidence" value="ECO:0007669"/>
    <property type="project" value="InterPro"/>
</dbReference>
<dbReference type="GO" id="GO:0046872">
    <property type="term" value="F:metal ion binding"/>
    <property type="evidence" value="ECO:0007669"/>
    <property type="project" value="UniProtKB-KW"/>
</dbReference>
<comment type="function">
    <text evidence="21">Oxidized purine nucleoside triphosphate hydrolase which is a prominent sanitizer of the oxidized nucleotide pool. Catalyzes the hydrolysis of 2-oxo-dATP (2-hydroxy-dATP) into 2-oxo-dAMP. Also has a significant hydrolase activity toward 2-oxo-ATP, 8-oxo-dGTP and 8-oxo-dATP. Through the hydrolysis of oxidized purine nucleoside triphosphates, prevents their incorporation into DNA and the subsequent transversions A:T to C:G and G:C to T:A. Also catalyzes the hydrolysis of methylated purine nucleoside triphosphate preventing their integration into DNA. Through this antimutagenic activity protects cells from oxidative stress.</text>
</comment>
<dbReference type="OrthoDB" id="408303at2759"/>
<evidence type="ECO:0000313" key="24">
    <source>
        <dbReference type="Proteomes" id="UP000006671"/>
    </source>
</evidence>
<keyword evidence="5" id="KW-0378">Hydrolase</keyword>
<dbReference type="CDD" id="cd03427">
    <property type="entry name" value="NUDIX_MTH1_Nudt1"/>
    <property type="match status" value="1"/>
</dbReference>
<dbReference type="Pfam" id="PF00293">
    <property type="entry name" value="NUDIX"/>
    <property type="match status" value="1"/>
</dbReference>
<dbReference type="VEuPathDB" id="AmoebaDB:NAEGRDRAFT_69068"/>
<dbReference type="GO" id="GO:0008413">
    <property type="term" value="F:8-oxo-7,8-dihydroguanosine triphosphate pyrophosphatase activity"/>
    <property type="evidence" value="ECO:0007669"/>
    <property type="project" value="InterPro"/>
</dbReference>
<dbReference type="EC" id="3.6.1.56" evidence="11"/>
<evidence type="ECO:0000256" key="16">
    <source>
        <dbReference type="ARBA" id="ARBA00031927"/>
    </source>
</evidence>
<comment type="cofactor">
    <cofactor evidence="1">
        <name>Mg(2+)</name>
        <dbReference type="ChEBI" id="CHEBI:18420"/>
    </cofactor>
</comment>
<evidence type="ECO:0000256" key="7">
    <source>
        <dbReference type="ARBA" id="ARBA00024448"/>
    </source>
</evidence>
<dbReference type="InParanoid" id="D2VJK2"/>
<dbReference type="KEGG" id="ngr:NAEGRDRAFT_69068"/>
<gene>
    <name evidence="23" type="ORF">NAEGRDRAFT_69068</name>
</gene>
<evidence type="ECO:0000256" key="21">
    <source>
        <dbReference type="ARBA" id="ARBA00053094"/>
    </source>
</evidence>
<organism evidence="24">
    <name type="scientific">Naegleria gruberi</name>
    <name type="common">Amoeba</name>
    <dbReference type="NCBI Taxonomy" id="5762"/>
    <lineage>
        <taxon>Eukaryota</taxon>
        <taxon>Discoba</taxon>
        <taxon>Heterolobosea</taxon>
        <taxon>Tetramitia</taxon>
        <taxon>Eutetramitia</taxon>
        <taxon>Vahlkampfiidae</taxon>
        <taxon>Naegleria</taxon>
    </lineage>
</organism>
<evidence type="ECO:0000256" key="2">
    <source>
        <dbReference type="ARBA" id="ARBA00005582"/>
    </source>
</evidence>
<dbReference type="EMBL" id="GG738876">
    <property type="protein sequence ID" value="EFC42960.1"/>
    <property type="molecule type" value="Genomic_DNA"/>
</dbReference>
<dbReference type="SUPFAM" id="SSF55811">
    <property type="entry name" value="Nudix"/>
    <property type="match status" value="1"/>
</dbReference>
<dbReference type="InterPro" id="IPR000086">
    <property type="entry name" value="NUDIX_hydrolase_dom"/>
</dbReference>
<dbReference type="RefSeq" id="XP_002675704.1">
    <property type="nucleotide sequence ID" value="XM_002675658.1"/>
</dbReference>
<evidence type="ECO:0000256" key="18">
    <source>
        <dbReference type="ARBA" id="ARBA00048002"/>
    </source>
</evidence>
<dbReference type="GeneID" id="8853027"/>
<comment type="similarity">
    <text evidence="2">Belongs to the Nudix hydrolase family.</text>
</comment>
<evidence type="ECO:0000256" key="19">
    <source>
        <dbReference type="ARBA" id="ARBA00048894"/>
    </source>
</evidence>
<evidence type="ECO:0000256" key="15">
    <source>
        <dbReference type="ARBA" id="ARBA00030682"/>
    </source>
</evidence>
<dbReference type="InterPro" id="IPR015797">
    <property type="entry name" value="NUDIX_hydrolase-like_dom_sf"/>
</dbReference>
<dbReference type="OMA" id="MWADDEF"/>
<dbReference type="PANTHER" id="PTHR43758:SF2">
    <property type="entry name" value="OXIDIZED PURINE NUCLEOSIDE TRIPHOSPHATE HYDROLASE"/>
    <property type="match status" value="1"/>
</dbReference>
<reference evidence="23 24" key="1">
    <citation type="journal article" date="2010" name="Cell">
        <title>The genome of Naegleria gruberi illuminates early eukaryotic versatility.</title>
        <authorList>
            <person name="Fritz-Laylin L.K."/>
            <person name="Prochnik S.E."/>
            <person name="Ginger M.L."/>
            <person name="Dacks J.B."/>
            <person name="Carpenter M.L."/>
            <person name="Field M.C."/>
            <person name="Kuo A."/>
            <person name="Paredez A."/>
            <person name="Chapman J."/>
            <person name="Pham J."/>
            <person name="Shu S."/>
            <person name="Neupane R."/>
            <person name="Cipriano M."/>
            <person name="Mancuso J."/>
            <person name="Tu H."/>
            <person name="Salamov A."/>
            <person name="Lindquist E."/>
            <person name="Shapiro H."/>
            <person name="Lucas S."/>
            <person name="Grigoriev I.V."/>
            <person name="Cande W.Z."/>
            <person name="Fulton C."/>
            <person name="Rokhsar D.S."/>
            <person name="Dawson S.C."/>
        </authorList>
    </citation>
    <scope>NUCLEOTIDE SEQUENCE [LARGE SCALE GENOMIC DNA]</scope>
    <source>
        <strain evidence="23 24">NEG-M</strain>
    </source>
</reference>
<keyword evidence="4" id="KW-0479">Metal-binding</keyword>
<evidence type="ECO:0000256" key="4">
    <source>
        <dbReference type="ARBA" id="ARBA00022723"/>
    </source>
</evidence>
<evidence type="ECO:0000313" key="23">
    <source>
        <dbReference type="EMBL" id="EFC42960.1"/>
    </source>
</evidence>
<name>D2VJK2_NAEGR</name>
<evidence type="ECO:0000256" key="12">
    <source>
        <dbReference type="ARBA" id="ARBA00026218"/>
    </source>
</evidence>
<comment type="catalytic activity">
    <reaction evidence="10">
        <text>2-oxo-ATP + H2O = 2-oxo-AMP + diphosphate + H(+)</text>
        <dbReference type="Rhea" id="RHEA:67392"/>
        <dbReference type="ChEBI" id="CHEBI:15377"/>
        <dbReference type="ChEBI" id="CHEBI:15378"/>
        <dbReference type="ChEBI" id="CHEBI:33019"/>
        <dbReference type="ChEBI" id="CHEBI:71395"/>
        <dbReference type="ChEBI" id="CHEBI:172878"/>
    </reaction>
    <physiologicalReaction direction="left-to-right" evidence="10">
        <dbReference type="Rhea" id="RHEA:67393"/>
    </physiologicalReaction>
</comment>
<comment type="catalytic activity">
    <reaction evidence="18">
        <text>N(6)-methyl-ATP + H2O = N(6)-methyl-AMP + diphosphate + H(+)</text>
        <dbReference type="Rhea" id="RHEA:67608"/>
        <dbReference type="ChEBI" id="CHEBI:15377"/>
        <dbReference type="ChEBI" id="CHEBI:15378"/>
        <dbReference type="ChEBI" id="CHEBI:33019"/>
        <dbReference type="ChEBI" id="CHEBI:144842"/>
        <dbReference type="ChEBI" id="CHEBI:172873"/>
    </reaction>
    <physiologicalReaction direction="left-to-right" evidence="18">
        <dbReference type="Rhea" id="RHEA:67609"/>
    </physiologicalReaction>
</comment>
<dbReference type="InterPro" id="IPR003563">
    <property type="entry name" value="8ODP"/>
</dbReference>